<comment type="subcellular location">
    <subcellularLocation>
        <location evidence="1">Nucleus</location>
    </subcellularLocation>
</comment>
<dbReference type="Proteomes" id="UP001556367">
    <property type="component" value="Unassembled WGS sequence"/>
</dbReference>
<sequence>MNQDSFRRLIQSGKSSDAAPKASTSRGSFLAPVSKHKTVDASQPAFKPRKVKKTAQAGYRDRALERRDGEGNDYAQVEAVLEDFERQNVSADKSTVDEKRKYLGGDSEHSVLVKGLDFALLEQNKARAAMSTEDDDSLEQAFAETVPKKRTRADILRELKEKRVQGDDAAGVPDSTSLPTDDVKKLEEAKKAGKFKPIGFKPIGSSAEVKGKKKKKEKGGAEGERKKKKRKIENPEEDKKATEDASPKPVDIPDTTTTAPAPSAPASISINKPPEDEPPEDFDIFDGVGEYEGVDLGSDDDDEIEPSSKLGNEQDTAPPPPPGGWFATDDGEISPEPEPQTAPAGAAPAPGPSRGDDIAEDDEEGEIEEEPEVMRLQPLESSSLPSIKDILAMDDAAKADAKRRRRKEKKKPGKSGDDDEGSKMTTEMKVDRDYKRLKSYQDKKAAAG</sequence>
<feature type="compositionally biased region" description="Low complexity" evidence="3">
    <location>
        <begin position="252"/>
        <end position="270"/>
    </location>
</feature>
<evidence type="ECO:0000259" key="4">
    <source>
        <dbReference type="Pfam" id="PF07808"/>
    </source>
</evidence>
<feature type="compositionally biased region" description="Low complexity" evidence="3">
    <location>
        <begin position="339"/>
        <end position="348"/>
    </location>
</feature>
<feature type="compositionally biased region" description="Basic and acidic residues" evidence="3">
    <location>
        <begin position="181"/>
        <end position="191"/>
    </location>
</feature>
<keyword evidence="2" id="KW-0539">Nucleus</keyword>
<gene>
    <name evidence="5" type="ORF">HGRIS_004992</name>
</gene>
<name>A0ABR3JE35_9AGAR</name>
<organism evidence="5 6">
    <name type="scientific">Hohenbuehelia grisea</name>
    <dbReference type="NCBI Taxonomy" id="104357"/>
    <lineage>
        <taxon>Eukaryota</taxon>
        <taxon>Fungi</taxon>
        <taxon>Dikarya</taxon>
        <taxon>Basidiomycota</taxon>
        <taxon>Agaricomycotina</taxon>
        <taxon>Agaricomycetes</taxon>
        <taxon>Agaricomycetidae</taxon>
        <taxon>Agaricales</taxon>
        <taxon>Pleurotineae</taxon>
        <taxon>Pleurotaceae</taxon>
        <taxon>Hohenbuehelia</taxon>
    </lineage>
</organism>
<feature type="compositionally biased region" description="Acidic residues" evidence="3">
    <location>
        <begin position="358"/>
        <end position="371"/>
    </location>
</feature>
<feature type="region of interest" description="Disordered" evidence="3">
    <location>
        <begin position="159"/>
        <end position="448"/>
    </location>
</feature>
<accession>A0ABR3JE35</accession>
<dbReference type="Pfam" id="PF07808">
    <property type="entry name" value="RED_N"/>
    <property type="match status" value="1"/>
</dbReference>
<evidence type="ECO:0000313" key="6">
    <source>
        <dbReference type="Proteomes" id="UP001556367"/>
    </source>
</evidence>
<dbReference type="EMBL" id="JASNQZ010000008">
    <property type="protein sequence ID" value="KAL0953812.1"/>
    <property type="molecule type" value="Genomic_DNA"/>
</dbReference>
<keyword evidence="6" id="KW-1185">Reference proteome</keyword>
<feature type="domain" description="RED-like N-terminal" evidence="4">
    <location>
        <begin position="50"/>
        <end position="150"/>
    </location>
</feature>
<feature type="compositionally biased region" description="Basic and acidic residues" evidence="3">
    <location>
        <begin position="426"/>
        <end position="448"/>
    </location>
</feature>
<evidence type="ECO:0000256" key="2">
    <source>
        <dbReference type="ARBA" id="ARBA00023242"/>
    </source>
</evidence>
<feature type="compositionally biased region" description="Basic residues" evidence="3">
    <location>
        <begin position="401"/>
        <end position="413"/>
    </location>
</feature>
<evidence type="ECO:0000313" key="5">
    <source>
        <dbReference type="EMBL" id="KAL0953812.1"/>
    </source>
</evidence>
<dbReference type="PANTHER" id="PTHR12765">
    <property type="entry name" value="RED PROTEIN IK FACTOR CYTOKINE IK"/>
    <property type="match status" value="1"/>
</dbReference>
<feature type="compositionally biased region" description="Basic and acidic residues" evidence="3">
    <location>
        <begin position="232"/>
        <end position="246"/>
    </location>
</feature>
<feature type="region of interest" description="Disordered" evidence="3">
    <location>
        <begin position="1"/>
        <end position="71"/>
    </location>
</feature>
<dbReference type="InterPro" id="IPR039896">
    <property type="entry name" value="Red-like"/>
</dbReference>
<protein>
    <recommendedName>
        <fullName evidence="4">RED-like N-terminal domain-containing protein</fullName>
    </recommendedName>
</protein>
<feature type="compositionally biased region" description="Basic and acidic residues" evidence="3">
    <location>
        <begin position="59"/>
        <end position="70"/>
    </location>
</feature>
<evidence type="ECO:0000256" key="1">
    <source>
        <dbReference type="ARBA" id="ARBA00004123"/>
    </source>
</evidence>
<reference evidence="6" key="1">
    <citation type="submission" date="2024-06" db="EMBL/GenBank/DDBJ databases">
        <title>Multi-omics analyses provide insights into the biosynthesis of the anticancer antibiotic pleurotin in Hohenbuehelia grisea.</title>
        <authorList>
            <person name="Weaver J.A."/>
            <person name="Alberti F."/>
        </authorList>
    </citation>
    <scope>NUCLEOTIDE SEQUENCE [LARGE SCALE GENOMIC DNA]</scope>
    <source>
        <strain evidence="6">T-177</strain>
    </source>
</reference>
<evidence type="ECO:0000256" key="3">
    <source>
        <dbReference type="SAM" id="MobiDB-lite"/>
    </source>
</evidence>
<dbReference type="InterPro" id="IPR012916">
    <property type="entry name" value="RED_N"/>
</dbReference>
<comment type="caution">
    <text evidence="5">The sequence shown here is derived from an EMBL/GenBank/DDBJ whole genome shotgun (WGS) entry which is preliminary data.</text>
</comment>
<proteinExistence type="predicted"/>